<dbReference type="Proteomes" id="UP000682843">
    <property type="component" value="Chromosome"/>
</dbReference>
<feature type="DNA-binding region" description="H-T-H motif" evidence="4">
    <location>
        <begin position="33"/>
        <end position="52"/>
    </location>
</feature>
<dbReference type="SUPFAM" id="SSF46689">
    <property type="entry name" value="Homeodomain-like"/>
    <property type="match status" value="1"/>
</dbReference>
<accession>A0ABX8ABK6</accession>
<feature type="domain" description="HTH tetR-type" evidence="5">
    <location>
        <begin position="10"/>
        <end position="70"/>
    </location>
</feature>
<name>A0ABX8ABK6_9BRAD</name>
<dbReference type="Pfam" id="PF00440">
    <property type="entry name" value="TetR_N"/>
    <property type="match status" value="1"/>
</dbReference>
<keyword evidence="2 4" id="KW-0238">DNA-binding</keyword>
<evidence type="ECO:0000256" key="3">
    <source>
        <dbReference type="ARBA" id="ARBA00023163"/>
    </source>
</evidence>
<keyword evidence="1" id="KW-0805">Transcription regulation</keyword>
<dbReference type="InterPro" id="IPR041583">
    <property type="entry name" value="TetR_C_31"/>
</dbReference>
<dbReference type="InterPro" id="IPR001647">
    <property type="entry name" value="HTH_TetR"/>
</dbReference>
<dbReference type="RefSeq" id="WP_211909762.1">
    <property type="nucleotide sequence ID" value="NZ_CP036498.1"/>
</dbReference>
<dbReference type="Pfam" id="PF17940">
    <property type="entry name" value="TetR_C_31"/>
    <property type="match status" value="1"/>
</dbReference>
<dbReference type="InterPro" id="IPR050109">
    <property type="entry name" value="HTH-type_TetR-like_transc_reg"/>
</dbReference>
<dbReference type="SUPFAM" id="SSF48498">
    <property type="entry name" value="Tetracyclin repressor-like, C-terminal domain"/>
    <property type="match status" value="1"/>
</dbReference>
<gene>
    <name evidence="6" type="ORF">RPMA_21660</name>
</gene>
<dbReference type="PRINTS" id="PR00455">
    <property type="entry name" value="HTHTETR"/>
</dbReference>
<evidence type="ECO:0000256" key="2">
    <source>
        <dbReference type="ARBA" id="ARBA00023125"/>
    </source>
</evidence>
<keyword evidence="7" id="KW-1185">Reference proteome</keyword>
<keyword evidence="3" id="KW-0804">Transcription</keyword>
<evidence type="ECO:0000313" key="6">
    <source>
        <dbReference type="EMBL" id="QUS41159.1"/>
    </source>
</evidence>
<organism evidence="6 7">
    <name type="scientific">Tardiphaga alba</name>
    <dbReference type="NCBI Taxonomy" id="340268"/>
    <lineage>
        <taxon>Bacteria</taxon>
        <taxon>Pseudomonadati</taxon>
        <taxon>Pseudomonadota</taxon>
        <taxon>Alphaproteobacteria</taxon>
        <taxon>Hyphomicrobiales</taxon>
        <taxon>Nitrobacteraceae</taxon>
        <taxon>Tardiphaga</taxon>
    </lineage>
</organism>
<protein>
    <submittedName>
        <fullName evidence="6">TetR family transcriptional regulator</fullName>
    </submittedName>
</protein>
<dbReference type="PANTHER" id="PTHR30055">
    <property type="entry name" value="HTH-TYPE TRANSCRIPTIONAL REGULATOR RUTR"/>
    <property type="match status" value="1"/>
</dbReference>
<evidence type="ECO:0000313" key="7">
    <source>
        <dbReference type="Proteomes" id="UP000682843"/>
    </source>
</evidence>
<evidence type="ECO:0000256" key="1">
    <source>
        <dbReference type="ARBA" id="ARBA00023015"/>
    </source>
</evidence>
<dbReference type="InterPro" id="IPR036271">
    <property type="entry name" value="Tet_transcr_reg_TetR-rel_C_sf"/>
</dbReference>
<evidence type="ECO:0000259" key="5">
    <source>
        <dbReference type="PROSITE" id="PS50977"/>
    </source>
</evidence>
<proteinExistence type="predicted"/>
<dbReference type="EMBL" id="CP036498">
    <property type="protein sequence ID" value="QUS41159.1"/>
    <property type="molecule type" value="Genomic_DNA"/>
</dbReference>
<dbReference type="PROSITE" id="PS50977">
    <property type="entry name" value="HTH_TETR_2"/>
    <property type="match status" value="1"/>
</dbReference>
<reference evidence="6 7" key="1">
    <citation type="submission" date="2019-02" db="EMBL/GenBank/DDBJ databases">
        <title>Emended description of the genus Rhodopseudomonas and description of Rhodopseudomonas albus sp. nov., a non-phototrophic, heavy-metal-tolerant bacterium isolated from garden soil.</title>
        <authorList>
            <person name="Bao Z."/>
            <person name="Cao W.W."/>
            <person name="Sato Y."/>
            <person name="Nishizawa T."/>
            <person name="Zhao J."/>
            <person name="Guo Y."/>
            <person name="Ohta H."/>
        </authorList>
    </citation>
    <scope>NUCLEOTIDE SEQUENCE [LARGE SCALE GENOMIC DNA]</scope>
    <source>
        <strain evidence="6 7">SK50-23</strain>
    </source>
</reference>
<evidence type="ECO:0000256" key="4">
    <source>
        <dbReference type="PROSITE-ProRule" id="PRU00335"/>
    </source>
</evidence>
<dbReference type="InterPro" id="IPR009057">
    <property type="entry name" value="Homeodomain-like_sf"/>
</dbReference>
<dbReference type="Gene3D" id="1.10.357.10">
    <property type="entry name" value="Tetracycline Repressor, domain 2"/>
    <property type="match status" value="1"/>
</dbReference>
<sequence length="198" mass="21793">MSAETERKTTERERPLIEAALRIIGRAGIDSVTHRAVAAEAEVSVGAVTHHFGTRDGLVDAALQFALAREVGRLRSFTLSLQSKAFDRDAWINALVNWYAKDLKVDAEAHVACYETFLAAARTTRHRAIVAEWFATWRASAELALTAAGSPTPRAHAELFVATLLGILLQQLATPRRNFAQETKDTLSELVGRLLCRN</sequence>
<dbReference type="PANTHER" id="PTHR30055:SF234">
    <property type="entry name" value="HTH-TYPE TRANSCRIPTIONAL REGULATOR BETI"/>
    <property type="match status" value="1"/>
</dbReference>